<name>A0AAN9QIQ4_CANGL</name>
<accession>A0AAN9QIQ4</accession>
<dbReference type="GO" id="GO:0005634">
    <property type="term" value="C:nucleus"/>
    <property type="evidence" value="ECO:0007669"/>
    <property type="project" value="UniProtKB-SubCell"/>
</dbReference>
<keyword evidence="6" id="KW-1185">Reference proteome</keyword>
<dbReference type="EMBL" id="JAYMYQ010000004">
    <property type="protein sequence ID" value="KAK7336216.1"/>
    <property type="molecule type" value="Genomic_DNA"/>
</dbReference>
<sequence length="417" mass="47064">MEESPKHPSSSMTIDGAEIDRVLANSAVLTRREVIERRLRRVRQLARCYRVHYWALMEELKSKYRDYYWTYGRSPFKEDEHRPDGTVVSGDNANGTENPAFGDDVVRCAFGGCKSKAMALTRFCHAHILSDSKQRLYRGCSTVAKNLPTGPSFCNKPVLRSMVPRACPTHYQLGEKCLLRAIKRAGYNISTNRKPSPKLHVVVSEFVRQIQNKRKIALKTTVPKHELKKQDYGNKSCVQMLLISGSYVVKRIPESHGIQFAVGANLFEEGNLLKLTVLSTFFLQQCFMISLVSAQVIKPNSFLRSISRVFPCCGCYCLPMVVDYFVAVAAAFSLCMRNPEIPLFFVTVSFHFLGFLGAINPQFLRASSVRLLLHYEALFGPVGIPLNVGQPAAKDERRLFATLDAESIRVRCKETSF</sequence>
<reference evidence="5 6" key="1">
    <citation type="submission" date="2024-01" db="EMBL/GenBank/DDBJ databases">
        <title>The genomes of 5 underutilized Papilionoideae crops provide insights into root nodulation and disease resistanc.</title>
        <authorList>
            <person name="Jiang F."/>
        </authorList>
    </citation>
    <scope>NUCLEOTIDE SEQUENCE [LARGE SCALE GENOMIC DNA]</scope>
    <source>
        <strain evidence="5">LVBAO_FW01</strain>
        <tissue evidence="5">Leaves</tissue>
    </source>
</reference>
<gene>
    <name evidence="5" type="ORF">VNO77_16750</name>
</gene>
<dbReference type="PANTHER" id="PTHR13453">
    <property type="entry name" value="KAT8 REGULATORY NSL COMPLEX SUBUNIT 2"/>
    <property type="match status" value="1"/>
</dbReference>
<keyword evidence="3" id="KW-0812">Transmembrane</keyword>
<evidence type="ECO:0000256" key="2">
    <source>
        <dbReference type="ARBA" id="ARBA00023242"/>
    </source>
</evidence>
<keyword evidence="3" id="KW-1133">Transmembrane helix</keyword>
<evidence type="ECO:0000256" key="1">
    <source>
        <dbReference type="ARBA" id="ARBA00004123"/>
    </source>
</evidence>
<feature type="transmembrane region" description="Helical" evidence="3">
    <location>
        <begin position="344"/>
        <end position="364"/>
    </location>
</feature>
<dbReference type="InterPro" id="IPR025927">
    <property type="entry name" value="Znf_KANL2-like"/>
</dbReference>
<evidence type="ECO:0000256" key="3">
    <source>
        <dbReference type="SAM" id="Phobius"/>
    </source>
</evidence>
<keyword evidence="3" id="KW-0472">Membrane</keyword>
<evidence type="ECO:0000313" key="5">
    <source>
        <dbReference type="EMBL" id="KAK7336216.1"/>
    </source>
</evidence>
<dbReference type="PANTHER" id="PTHR13453:SF7">
    <property type="entry name" value="KAT8 REGULATORY NSL COMPLEX SUBUNIT 2"/>
    <property type="match status" value="1"/>
</dbReference>
<dbReference type="Proteomes" id="UP001367508">
    <property type="component" value="Unassembled WGS sequence"/>
</dbReference>
<protein>
    <recommendedName>
        <fullName evidence="4">KANL2-like probable zinc-finger domain-containing protein</fullName>
    </recommendedName>
</protein>
<proteinExistence type="predicted"/>
<comment type="caution">
    <text evidence="5">The sequence shown here is derived from an EMBL/GenBank/DDBJ whole genome shotgun (WGS) entry which is preliminary data.</text>
</comment>
<organism evidence="5 6">
    <name type="scientific">Canavalia gladiata</name>
    <name type="common">Sword bean</name>
    <name type="synonym">Dolichos gladiatus</name>
    <dbReference type="NCBI Taxonomy" id="3824"/>
    <lineage>
        <taxon>Eukaryota</taxon>
        <taxon>Viridiplantae</taxon>
        <taxon>Streptophyta</taxon>
        <taxon>Embryophyta</taxon>
        <taxon>Tracheophyta</taxon>
        <taxon>Spermatophyta</taxon>
        <taxon>Magnoliopsida</taxon>
        <taxon>eudicotyledons</taxon>
        <taxon>Gunneridae</taxon>
        <taxon>Pentapetalae</taxon>
        <taxon>rosids</taxon>
        <taxon>fabids</taxon>
        <taxon>Fabales</taxon>
        <taxon>Fabaceae</taxon>
        <taxon>Papilionoideae</taxon>
        <taxon>50 kb inversion clade</taxon>
        <taxon>NPAAA clade</taxon>
        <taxon>indigoferoid/millettioid clade</taxon>
        <taxon>Phaseoleae</taxon>
        <taxon>Canavalia</taxon>
    </lineage>
</organism>
<dbReference type="Pfam" id="PF13891">
    <property type="entry name" value="zf-C3HC3H_KANSL2"/>
    <property type="match status" value="1"/>
</dbReference>
<evidence type="ECO:0000313" key="6">
    <source>
        <dbReference type="Proteomes" id="UP001367508"/>
    </source>
</evidence>
<comment type="subcellular location">
    <subcellularLocation>
        <location evidence="1">Nucleus</location>
    </subcellularLocation>
</comment>
<feature type="domain" description="KANL2-like probable zinc-finger" evidence="4">
    <location>
        <begin position="108"/>
        <end position="170"/>
    </location>
</feature>
<feature type="transmembrane region" description="Helical" evidence="3">
    <location>
        <begin position="309"/>
        <end position="332"/>
    </location>
</feature>
<dbReference type="GO" id="GO:0044545">
    <property type="term" value="C:NSL complex"/>
    <property type="evidence" value="ECO:0007669"/>
    <property type="project" value="TreeGrafter"/>
</dbReference>
<feature type="transmembrane region" description="Helical" evidence="3">
    <location>
        <begin position="275"/>
        <end position="297"/>
    </location>
</feature>
<keyword evidence="2" id="KW-0539">Nucleus</keyword>
<dbReference type="AlphaFoldDB" id="A0AAN9QIQ4"/>
<evidence type="ECO:0000259" key="4">
    <source>
        <dbReference type="Pfam" id="PF13891"/>
    </source>
</evidence>
<dbReference type="InterPro" id="IPR026316">
    <property type="entry name" value="NSL2"/>
</dbReference>